<name>R7QLD4_CHOCR</name>
<gene>
    <name evidence="1" type="ORF">CHC_T00006383001</name>
</gene>
<evidence type="ECO:0000313" key="1">
    <source>
        <dbReference type="EMBL" id="CDF38894.1"/>
    </source>
</evidence>
<dbReference type="GeneID" id="17326513"/>
<reference evidence="2" key="1">
    <citation type="journal article" date="2013" name="Proc. Natl. Acad. Sci. U.S.A.">
        <title>Genome structure and metabolic features in the red seaweed Chondrus crispus shed light on evolution of the Archaeplastida.</title>
        <authorList>
            <person name="Collen J."/>
            <person name="Porcel B."/>
            <person name="Carre W."/>
            <person name="Ball S.G."/>
            <person name="Chaparro C."/>
            <person name="Tonon T."/>
            <person name="Barbeyron T."/>
            <person name="Michel G."/>
            <person name="Noel B."/>
            <person name="Valentin K."/>
            <person name="Elias M."/>
            <person name="Artiguenave F."/>
            <person name="Arun A."/>
            <person name="Aury J.M."/>
            <person name="Barbosa-Neto J.F."/>
            <person name="Bothwell J.H."/>
            <person name="Bouget F.Y."/>
            <person name="Brillet L."/>
            <person name="Cabello-Hurtado F."/>
            <person name="Capella-Gutierrez S."/>
            <person name="Charrier B."/>
            <person name="Cladiere L."/>
            <person name="Cock J.M."/>
            <person name="Coelho S.M."/>
            <person name="Colleoni C."/>
            <person name="Czjzek M."/>
            <person name="Da Silva C."/>
            <person name="Delage L."/>
            <person name="Denoeud F."/>
            <person name="Deschamps P."/>
            <person name="Dittami S.M."/>
            <person name="Gabaldon T."/>
            <person name="Gachon C.M."/>
            <person name="Groisillier A."/>
            <person name="Herve C."/>
            <person name="Jabbari K."/>
            <person name="Katinka M."/>
            <person name="Kloareg B."/>
            <person name="Kowalczyk N."/>
            <person name="Labadie K."/>
            <person name="Leblanc C."/>
            <person name="Lopez P.J."/>
            <person name="McLachlan D.H."/>
            <person name="Meslet-Cladiere L."/>
            <person name="Moustafa A."/>
            <person name="Nehr Z."/>
            <person name="Nyvall Collen P."/>
            <person name="Panaud O."/>
            <person name="Partensky F."/>
            <person name="Poulain J."/>
            <person name="Rensing S.A."/>
            <person name="Rousvoal S."/>
            <person name="Samson G."/>
            <person name="Symeonidi A."/>
            <person name="Weissenbach J."/>
            <person name="Zambounis A."/>
            <person name="Wincker P."/>
            <person name="Boyen C."/>
        </authorList>
    </citation>
    <scope>NUCLEOTIDE SEQUENCE [LARGE SCALE GENOMIC DNA]</scope>
    <source>
        <strain evidence="2">cv. Stackhouse</strain>
    </source>
</reference>
<dbReference type="RefSeq" id="XP_005718799.1">
    <property type="nucleotide sequence ID" value="XM_005718742.1"/>
</dbReference>
<dbReference type="EMBL" id="HG001975">
    <property type="protein sequence ID" value="CDF38894.1"/>
    <property type="molecule type" value="Genomic_DNA"/>
</dbReference>
<dbReference type="AlphaFoldDB" id="R7QLD4"/>
<dbReference type="KEGG" id="ccp:CHC_T00006383001"/>
<sequence length="43" mass="5366">MARMVRRMVVVCVLRPKRYRGCQNSHKTHMQQVWRSCDFCRRR</sequence>
<accession>R7QLD4</accession>
<organism evidence="1 2">
    <name type="scientific">Chondrus crispus</name>
    <name type="common">Carrageen Irish moss</name>
    <name type="synonym">Polymorpha crispa</name>
    <dbReference type="NCBI Taxonomy" id="2769"/>
    <lineage>
        <taxon>Eukaryota</taxon>
        <taxon>Rhodophyta</taxon>
        <taxon>Florideophyceae</taxon>
        <taxon>Rhodymeniophycidae</taxon>
        <taxon>Gigartinales</taxon>
        <taxon>Gigartinaceae</taxon>
        <taxon>Chondrus</taxon>
    </lineage>
</organism>
<proteinExistence type="predicted"/>
<dbReference type="Proteomes" id="UP000012073">
    <property type="component" value="Unassembled WGS sequence"/>
</dbReference>
<dbReference type="Gramene" id="CDF38894">
    <property type="protein sequence ID" value="CDF38894"/>
    <property type="gene ID" value="CHC_T00006383001"/>
</dbReference>
<protein>
    <submittedName>
        <fullName evidence="1">Uncharacterized protein</fullName>
    </submittedName>
</protein>
<keyword evidence="2" id="KW-1185">Reference proteome</keyword>
<evidence type="ECO:0000313" key="2">
    <source>
        <dbReference type="Proteomes" id="UP000012073"/>
    </source>
</evidence>